<dbReference type="Proteomes" id="UP000076715">
    <property type="component" value="Unassembled WGS sequence"/>
</dbReference>
<reference evidence="1 2" key="1">
    <citation type="submission" date="2016-01" db="EMBL/GenBank/DDBJ databases">
        <title>The draft genome sequence of Aquimarina sp. RZW4-3-2.</title>
        <authorList>
            <person name="Wang Y."/>
        </authorList>
    </citation>
    <scope>NUCLEOTIDE SEQUENCE [LARGE SCALE GENOMIC DNA]</scope>
    <source>
        <strain evidence="1 2">RZW4-3-2</strain>
    </source>
</reference>
<gene>
    <name evidence="1" type="ORF">AWE51_13980</name>
</gene>
<organism evidence="1 2">
    <name type="scientific">Aquimarina aggregata</name>
    <dbReference type="NCBI Taxonomy" id="1642818"/>
    <lineage>
        <taxon>Bacteria</taxon>
        <taxon>Pseudomonadati</taxon>
        <taxon>Bacteroidota</taxon>
        <taxon>Flavobacteriia</taxon>
        <taxon>Flavobacteriales</taxon>
        <taxon>Flavobacteriaceae</taxon>
        <taxon>Aquimarina</taxon>
    </lineage>
</organism>
<dbReference type="AlphaFoldDB" id="A0A162XKJ7"/>
<dbReference type="STRING" id="1642818.AWE51_13980"/>
<comment type="caution">
    <text evidence="1">The sequence shown here is derived from an EMBL/GenBank/DDBJ whole genome shotgun (WGS) entry which is preliminary data.</text>
</comment>
<dbReference type="OrthoDB" id="1466769at2"/>
<dbReference type="InterPro" id="IPR015003">
    <property type="entry name" value="DUF1853"/>
</dbReference>
<name>A0A162XKJ7_9FLAO</name>
<dbReference type="EMBL" id="LQRT01000046">
    <property type="protein sequence ID" value="KZS38693.1"/>
    <property type="molecule type" value="Genomic_DNA"/>
</dbReference>
<dbReference type="RefSeq" id="WP_066318300.1">
    <property type="nucleotide sequence ID" value="NZ_LQRT01000046.1"/>
</dbReference>
<dbReference type="Pfam" id="PF08907">
    <property type="entry name" value="DUF1853"/>
    <property type="match status" value="1"/>
</dbReference>
<keyword evidence="2" id="KW-1185">Reference proteome</keyword>
<protein>
    <recommendedName>
        <fullName evidence="3">DUF1853 domain-containing protein</fullName>
    </recommendedName>
</protein>
<accession>A0A162XKJ7</accession>
<evidence type="ECO:0000313" key="1">
    <source>
        <dbReference type="EMBL" id="KZS38693.1"/>
    </source>
</evidence>
<sequence>MSIKNQYLGFLNSSSLWQGRFSDVIQFDFEALNTPAIIPDILPFSISENEVLGKCIEQFFAYTIDNTKDYQIITKNNQIFNDKITIGEIDFMIRDLQNSKILHIELVYKFYIYDPSITTEIDRWIGPNRKDSLSQKIKKLKNKQLPLLYRQETLSLLDSLNLKSQHIDQKVCYMANLFVPISHIGKKLPHINPKCIIGYWIKFEDFTAKGYFTNQFYIPKKRDWVTSPDTNRIWFSFASILEQVKSSLLQKKSPLLWMKSNEDSYQRFFIVWW</sequence>
<evidence type="ECO:0000313" key="2">
    <source>
        <dbReference type="Proteomes" id="UP000076715"/>
    </source>
</evidence>
<evidence type="ECO:0008006" key="3">
    <source>
        <dbReference type="Google" id="ProtNLM"/>
    </source>
</evidence>
<proteinExistence type="predicted"/>